<evidence type="ECO:0000259" key="4">
    <source>
        <dbReference type="Pfam" id="PF13458"/>
    </source>
</evidence>
<feature type="chain" id="PRO_5011688427" evidence="3">
    <location>
        <begin position="24"/>
        <end position="389"/>
    </location>
</feature>
<sequence length="389" mass="41257">MKTKLNWALVAMMIAGAAPAAKADVKIGFLATLSGPSADVGRDQVDGFSLALDQLSGKLGGVAATVVKEDDQQKPEVAMNALAKLVDRDKADVIVGLTFANIMMAMQNRIASTNLPFIGTVAGPSPVAGVQCKPNQFVMSWQSDVPAEVVGKYLNDKGVKRVSTMTPNFIGGKDKVQGFKRFYKGEIVDEIYTPLNQLDFSAELTQLSASKPDAVYAFYPGGLGVTFVRQFQQAGLLTRIPLNTSNTIEGSAADAMGAAAIGAIVGDTWAPGAPNAQSKQFVAAFEKRHGRTPSPYAAFSYDAAMLLDAAIRTVKGNAADRAALTAAIKNAQFKSVRGDFKFGKNNFPVQNYHIYQVVKGASGKPESRLLAADVLKEHADAYAGQCNPK</sequence>
<feature type="signal peptide" evidence="3">
    <location>
        <begin position="1"/>
        <end position="23"/>
    </location>
</feature>
<gene>
    <name evidence="5" type="ORF">SAMN05216552_100345</name>
</gene>
<evidence type="ECO:0000256" key="1">
    <source>
        <dbReference type="ARBA" id="ARBA00010062"/>
    </source>
</evidence>
<dbReference type="RefSeq" id="WP_093553833.1">
    <property type="nucleotide sequence ID" value="NZ_FPBO01000003.1"/>
</dbReference>
<dbReference type="Proteomes" id="UP000199391">
    <property type="component" value="Unassembled WGS sequence"/>
</dbReference>
<dbReference type="Pfam" id="PF13458">
    <property type="entry name" value="Peripla_BP_6"/>
    <property type="match status" value="1"/>
</dbReference>
<dbReference type="PANTHER" id="PTHR30483">
    <property type="entry name" value="LEUCINE-SPECIFIC-BINDING PROTEIN"/>
    <property type="match status" value="1"/>
</dbReference>
<dbReference type="SUPFAM" id="SSF53822">
    <property type="entry name" value="Periplasmic binding protein-like I"/>
    <property type="match status" value="1"/>
</dbReference>
<dbReference type="PANTHER" id="PTHR30483:SF6">
    <property type="entry name" value="PERIPLASMIC BINDING PROTEIN OF ABC TRANSPORTER FOR NATURAL AMINO ACIDS"/>
    <property type="match status" value="1"/>
</dbReference>
<dbReference type="InterPro" id="IPR028082">
    <property type="entry name" value="Peripla_BP_I"/>
</dbReference>
<dbReference type="InterPro" id="IPR051010">
    <property type="entry name" value="BCAA_transport"/>
</dbReference>
<dbReference type="AlphaFoldDB" id="A0A1I7G4S5"/>
<accession>A0A1I7G4S5</accession>
<keyword evidence="6" id="KW-1185">Reference proteome</keyword>
<evidence type="ECO:0000256" key="3">
    <source>
        <dbReference type="SAM" id="SignalP"/>
    </source>
</evidence>
<dbReference type="CDD" id="cd06359">
    <property type="entry name" value="PBP1_Nba-like"/>
    <property type="match status" value="1"/>
</dbReference>
<dbReference type="STRING" id="1035707.SAMN05216552_100345"/>
<reference evidence="6" key="1">
    <citation type="submission" date="2016-10" db="EMBL/GenBank/DDBJ databases">
        <authorList>
            <person name="Varghese N."/>
            <person name="Submissions S."/>
        </authorList>
    </citation>
    <scope>NUCLEOTIDE SEQUENCE [LARGE SCALE GENOMIC DNA]</scope>
    <source>
        <strain evidence="6">CGMCC 1.11014</strain>
    </source>
</reference>
<dbReference type="InterPro" id="IPR028081">
    <property type="entry name" value="Leu-bd"/>
</dbReference>
<evidence type="ECO:0000313" key="5">
    <source>
        <dbReference type="EMBL" id="SFU43438.1"/>
    </source>
</evidence>
<dbReference type="Gene3D" id="3.40.50.2300">
    <property type="match status" value="2"/>
</dbReference>
<evidence type="ECO:0000256" key="2">
    <source>
        <dbReference type="ARBA" id="ARBA00022729"/>
    </source>
</evidence>
<comment type="similarity">
    <text evidence="1">Belongs to the leucine-binding protein family.</text>
</comment>
<proteinExistence type="inferred from homology"/>
<evidence type="ECO:0000313" key="6">
    <source>
        <dbReference type="Proteomes" id="UP000199391"/>
    </source>
</evidence>
<dbReference type="OrthoDB" id="8522748at2"/>
<name>A0A1I7G4S5_9BURK</name>
<keyword evidence="2 3" id="KW-0732">Signal</keyword>
<organism evidence="5 6">
    <name type="scientific">Pseudoduganella namucuonensis</name>
    <dbReference type="NCBI Taxonomy" id="1035707"/>
    <lineage>
        <taxon>Bacteria</taxon>
        <taxon>Pseudomonadati</taxon>
        <taxon>Pseudomonadota</taxon>
        <taxon>Betaproteobacteria</taxon>
        <taxon>Burkholderiales</taxon>
        <taxon>Oxalobacteraceae</taxon>
        <taxon>Telluria group</taxon>
        <taxon>Pseudoduganella</taxon>
    </lineage>
</organism>
<feature type="domain" description="Leucine-binding protein" evidence="4">
    <location>
        <begin position="25"/>
        <end position="360"/>
    </location>
</feature>
<dbReference type="EMBL" id="FPBO01000003">
    <property type="protein sequence ID" value="SFU43438.1"/>
    <property type="molecule type" value="Genomic_DNA"/>
</dbReference>
<protein>
    <submittedName>
        <fullName evidence="5">Amino acid/amide ABC transporter substrate-binding protein, HAAT family</fullName>
    </submittedName>
</protein>